<keyword evidence="4 8" id="KW-0507">mRNA processing</keyword>
<dbReference type="Gene3D" id="3.20.100.10">
    <property type="entry name" value="mRNA triphosphatase Cet1-like"/>
    <property type="match status" value="1"/>
</dbReference>
<dbReference type="STRING" id="291195.A0A437AQ26"/>
<comment type="subcellular location">
    <subcellularLocation>
        <location evidence="2 8">Nucleus</location>
    </subcellularLocation>
</comment>
<evidence type="ECO:0000313" key="10">
    <source>
        <dbReference type="EMBL" id="RVD93290.1"/>
    </source>
</evidence>
<keyword evidence="5 8" id="KW-0378">Hydrolase</keyword>
<evidence type="ECO:0000256" key="1">
    <source>
        <dbReference type="ARBA" id="ARBA00001946"/>
    </source>
</evidence>
<comment type="caution">
    <text evidence="10">The sequence shown here is derived from an EMBL/GenBank/DDBJ whole genome shotgun (WGS) entry which is preliminary data.</text>
</comment>
<comment type="similarity">
    <text evidence="3 8">Belongs to the fungal TPase family.</text>
</comment>
<dbReference type="PANTHER" id="PTHR28118:SF1">
    <property type="entry name" value="POLYNUCLEOTIDE 5'-TRIPHOSPHATASE CTL1-RELATED"/>
    <property type="match status" value="1"/>
</dbReference>
<evidence type="ECO:0000256" key="8">
    <source>
        <dbReference type="RuleBase" id="RU367053"/>
    </source>
</evidence>
<evidence type="ECO:0000259" key="9">
    <source>
        <dbReference type="Pfam" id="PF02940"/>
    </source>
</evidence>
<dbReference type="InterPro" id="IPR004206">
    <property type="entry name" value="mRNA_triPase_Cet1"/>
</dbReference>
<dbReference type="Pfam" id="PF02940">
    <property type="entry name" value="mRNA_triPase"/>
    <property type="match status" value="1"/>
</dbReference>
<evidence type="ECO:0000256" key="4">
    <source>
        <dbReference type="ARBA" id="ARBA00022664"/>
    </source>
</evidence>
<evidence type="ECO:0000256" key="6">
    <source>
        <dbReference type="ARBA" id="ARBA00023242"/>
    </source>
</evidence>
<dbReference type="SUPFAM" id="SSF55154">
    <property type="entry name" value="CYTH-like phosphatases"/>
    <property type="match status" value="1"/>
</dbReference>
<evidence type="ECO:0000256" key="3">
    <source>
        <dbReference type="ARBA" id="ARBA00006345"/>
    </source>
</evidence>
<name>A0A437AQ26_9MICR</name>
<keyword evidence="6 8" id="KW-0539">Nucleus</keyword>
<proteinExistence type="inferred from homology"/>
<evidence type="ECO:0000256" key="7">
    <source>
        <dbReference type="ARBA" id="ARBA00047740"/>
    </source>
</evidence>
<comment type="function">
    <text evidence="8">First step of mRNA capping. Converts the 5'-triphosphate end of a nascent mRNA chain into a diphosphate end.</text>
</comment>
<dbReference type="GO" id="GO:0006370">
    <property type="term" value="P:7-methylguanosine mRNA capping"/>
    <property type="evidence" value="ECO:0007669"/>
    <property type="project" value="UniProtKB-UniRule"/>
</dbReference>
<dbReference type="GO" id="GO:0140818">
    <property type="term" value="F:mRNA 5'-triphosphate monophosphatase activity"/>
    <property type="evidence" value="ECO:0007669"/>
    <property type="project" value="UniProtKB-EC"/>
</dbReference>
<accession>A0A437AQ26</accession>
<reference evidence="10 11" key="1">
    <citation type="submission" date="2018-10" db="EMBL/GenBank/DDBJ databases">
        <title>Draft genome sequence of the microsporidian Tubulinosema ratisbonensis.</title>
        <authorList>
            <person name="Polonais V."/>
            <person name="Peyretaillade E."/>
            <person name="Niehus S."/>
            <person name="Wawrzyniak I."/>
            <person name="Franchet A."/>
            <person name="Gaspin C."/>
            <person name="Reichstadt M."/>
            <person name="Belser C."/>
            <person name="Labadie K."/>
            <person name="Delbac F."/>
            <person name="Ferrandon D."/>
        </authorList>
    </citation>
    <scope>NUCLEOTIDE SEQUENCE [LARGE SCALE GENOMIC DNA]</scope>
    <source>
        <strain evidence="10 11">Franzen</strain>
    </source>
</reference>
<dbReference type="Proteomes" id="UP000282876">
    <property type="component" value="Unassembled WGS sequence"/>
</dbReference>
<dbReference type="GO" id="GO:0004651">
    <property type="term" value="F:polynucleotide 5'-phosphatase activity"/>
    <property type="evidence" value="ECO:0007669"/>
    <property type="project" value="UniProtKB-UniRule"/>
</dbReference>
<comment type="subunit">
    <text evidence="8">Heterodimer. The mRNA-capping enzyme is composed of two separate chains alpha and beta, respectively a mRNA guanylyltransferase and an mRNA 5'-triphosphate monophosphatase.</text>
</comment>
<gene>
    <name evidence="10" type="ORF">TUBRATIS_001730</name>
</gene>
<dbReference type="InterPro" id="IPR033469">
    <property type="entry name" value="CYTH-like_dom_sf"/>
</dbReference>
<dbReference type="GO" id="GO:0031533">
    <property type="term" value="C:mRNA capping enzyme complex"/>
    <property type="evidence" value="ECO:0007669"/>
    <property type="project" value="UniProtKB-UniRule"/>
</dbReference>
<dbReference type="VEuPathDB" id="MicrosporidiaDB:TUBRATIS_001730"/>
<comment type="cofactor">
    <cofactor evidence="1 8">
        <name>Mg(2+)</name>
        <dbReference type="ChEBI" id="CHEBI:18420"/>
    </cofactor>
</comment>
<organism evidence="10 11">
    <name type="scientific">Tubulinosema ratisbonensis</name>
    <dbReference type="NCBI Taxonomy" id="291195"/>
    <lineage>
        <taxon>Eukaryota</taxon>
        <taxon>Fungi</taxon>
        <taxon>Fungi incertae sedis</taxon>
        <taxon>Microsporidia</taxon>
        <taxon>Tubulinosematoidea</taxon>
        <taxon>Tubulinosematidae</taxon>
        <taxon>Tubulinosema</taxon>
    </lineage>
</organism>
<dbReference type="OrthoDB" id="272147at2759"/>
<dbReference type="InterPro" id="IPR037009">
    <property type="entry name" value="mRNA_triPase_Cet1_sf"/>
</dbReference>
<dbReference type="AlphaFoldDB" id="A0A437AQ26"/>
<dbReference type="EMBL" id="RCSS01000053">
    <property type="protein sequence ID" value="RVD93290.1"/>
    <property type="molecule type" value="Genomic_DNA"/>
</dbReference>
<feature type="domain" description="mRNA triphosphatase Cet1-like" evidence="9">
    <location>
        <begin position="89"/>
        <end position="192"/>
    </location>
</feature>
<keyword evidence="8" id="KW-0506">mRNA capping</keyword>
<protein>
    <recommendedName>
        <fullName evidence="8">mRNA-capping enzyme subunit beta</fullName>
        <ecNumber evidence="8">3.6.1.74</ecNumber>
    </recommendedName>
    <alternativeName>
        <fullName evidence="8">mRNA 5'-phosphatase</fullName>
    </alternativeName>
    <alternativeName>
        <fullName evidence="8">mRNA 5'-triphosphate monophosphatase</fullName>
    </alternativeName>
</protein>
<evidence type="ECO:0000313" key="11">
    <source>
        <dbReference type="Proteomes" id="UP000282876"/>
    </source>
</evidence>
<keyword evidence="11" id="KW-1185">Reference proteome</keyword>
<evidence type="ECO:0000256" key="2">
    <source>
        <dbReference type="ARBA" id="ARBA00004123"/>
    </source>
</evidence>
<dbReference type="InterPro" id="IPR040343">
    <property type="entry name" value="Cet1/Ctl1"/>
</dbReference>
<sequence>MNILPFSFKNDLHELLPNALKNILRKKEDTIEIEARLGLILDKTTGSRIDINAKHPIIFSTKNTPFTFCSGVKEGHFNKLIKSFENFPKETSEETVVITNKVRKVYEAGKLKCTMEKIRIITHEIHFPNSEYDVRIAISKETFIKDIGPIKDKKNVIRRDRSRISIPFNKFRFDFTKIDNTNENCYEVELEVTEPCYDNEIFFGCLQNLVI</sequence>
<comment type="catalytic activity">
    <reaction evidence="7">
        <text>a 5'-end triphospho-ribonucleoside in mRNA + H2O = a 5'-end diphospho-ribonucleoside in mRNA + phosphate + H(+)</text>
        <dbReference type="Rhea" id="RHEA:67004"/>
        <dbReference type="Rhea" id="RHEA-COMP:17164"/>
        <dbReference type="Rhea" id="RHEA-COMP:17165"/>
        <dbReference type="ChEBI" id="CHEBI:15377"/>
        <dbReference type="ChEBI" id="CHEBI:15378"/>
        <dbReference type="ChEBI" id="CHEBI:43474"/>
        <dbReference type="ChEBI" id="CHEBI:167616"/>
        <dbReference type="ChEBI" id="CHEBI:167618"/>
        <dbReference type="EC" id="3.6.1.74"/>
    </reaction>
    <physiologicalReaction direction="left-to-right" evidence="7">
        <dbReference type="Rhea" id="RHEA:67005"/>
    </physiologicalReaction>
</comment>
<evidence type="ECO:0000256" key="5">
    <source>
        <dbReference type="ARBA" id="ARBA00022801"/>
    </source>
</evidence>
<dbReference type="CDD" id="cd07470">
    <property type="entry name" value="CYTH-like_mRNA_RTPase"/>
    <property type="match status" value="1"/>
</dbReference>
<dbReference type="PANTHER" id="PTHR28118">
    <property type="entry name" value="POLYNUCLEOTIDE 5'-TRIPHOSPHATASE-RELATED"/>
    <property type="match status" value="1"/>
</dbReference>
<dbReference type="EC" id="3.6.1.74" evidence="8"/>